<dbReference type="AlphaFoldDB" id="A0A834CLW3"/>
<protein>
    <submittedName>
        <fullName evidence="1">Uncharacterized protein</fullName>
    </submittedName>
</protein>
<name>A0A834CLW3_ORYME</name>
<evidence type="ECO:0000313" key="2">
    <source>
        <dbReference type="Proteomes" id="UP000646548"/>
    </source>
</evidence>
<dbReference type="Proteomes" id="UP000646548">
    <property type="component" value="Unassembled WGS sequence"/>
</dbReference>
<proteinExistence type="predicted"/>
<organism evidence="1 2">
    <name type="scientific">Oryzias melastigma</name>
    <name type="common">Marine medaka</name>
    <dbReference type="NCBI Taxonomy" id="30732"/>
    <lineage>
        <taxon>Eukaryota</taxon>
        <taxon>Metazoa</taxon>
        <taxon>Chordata</taxon>
        <taxon>Craniata</taxon>
        <taxon>Vertebrata</taxon>
        <taxon>Euteleostomi</taxon>
        <taxon>Actinopterygii</taxon>
        <taxon>Neopterygii</taxon>
        <taxon>Teleostei</taxon>
        <taxon>Neoteleostei</taxon>
        <taxon>Acanthomorphata</taxon>
        <taxon>Ovalentaria</taxon>
        <taxon>Atherinomorphae</taxon>
        <taxon>Beloniformes</taxon>
        <taxon>Adrianichthyidae</taxon>
        <taxon>Oryziinae</taxon>
        <taxon>Oryzias</taxon>
    </lineage>
</organism>
<evidence type="ECO:0000313" key="1">
    <source>
        <dbReference type="EMBL" id="KAF6731757.1"/>
    </source>
</evidence>
<comment type="caution">
    <text evidence="1">The sequence shown here is derived from an EMBL/GenBank/DDBJ whole genome shotgun (WGS) entry which is preliminary data.</text>
</comment>
<accession>A0A834CLW3</accession>
<gene>
    <name evidence="1" type="ORF">FQA47_020704</name>
</gene>
<reference evidence="1" key="1">
    <citation type="journal article" name="BMC Genomics">
        <title>Long-read sequencing and de novo genome assembly of marine medaka (Oryzias melastigma).</title>
        <authorList>
            <person name="Liang P."/>
            <person name="Saqib H.S.A."/>
            <person name="Ni X."/>
            <person name="Shen Y."/>
        </authorList>
    </citation>
    <scope>NUCLEOTIDE SEQUENCE</scope>
    <source>
        <strain evidence="1">Bigg-433</strain>
    </source>
</reference>
<dbReference type="EMBL" id="WKFB01000207">
    <property type="protein sequence ID" value="KAF6731757.1"/>
    <property type="molecule type" value="Genomic_DNA"/>
</dbReference>
<sequence length="134" mass="15780">MSCVKEIHIVHEQRVLIEMASKVIYRRLELAHHSNHITACSVIPSFPHRALHIMTDEQGWGSYERKFRVFGICPLFVCCGNPSKFWSGFPLSLKVQDHEEICPSFQLFFLIQKVFDEEFYIHHMHSWLHFLPVG</sequence>